<dbReference type="RefSeq" id="WP_163828087.1">
    <property type="nucleotide sequence ID" value="NZ_JAAGUX010000002.1"/>
</dbReference>
<dbReference type="Proteomes" id="UP000470876">
    <property type="component" value="Unassembled WGS sequence"/>
</dbReference>
<protein>
    <submittedName>
        <fullName evidence="1">Uncharacterized protein</fullName>
    </submittedName>
</protein>
<keyword evidence="2" id="KW-1185">Reference proteome</keyword>
<evidence type="ECO:0000313" key="1">
    <source>
        <dbReference type="EMBL" id="NEW54448.1"/>
    </source>
</evidence>
<accession>A0ABX0CE62</accession>
<proteinExistence type="predicted"/>
<gene>
    <name evidence="1" type="ORF">GV794_02045</name>
</gene>
<reference evidence="1 2" key="1">
    <citation type="submission" date="2020-01" db="EMBL/GenBank/DDBJ databases">
        <title>Genetics and antimicrobial susceptibilities of Nocardia species isolated from the soil; a comparison with species isolated from humans.</title>
        <authorList>
            <person name="Carrasco G."/>
            <person name="Monzon S."/>
            <person name="Sansegundo M."/>
            <person name="Garcia E."/>
            <person name="Garrido N."/>
            <person name="Medina M.J."/>
            <person name="Villalon P."/>
            <person name="Ramirez-Arocha A.C."/>
            <person name="Jimenez P."/>
            <person name="Cuesta I."/>
            <person name="Valdezate S."/>
        </authorList>
    </citation>
    <scope>NUCLEOTIDE SEQUENCE [LARGE SCALE GENOMIC DNA]</scope>
    <source>
        <strain evidence="1 2">CNM20110649</strain>
    </source>
</reference>
<sequence>MTAGALERVVPRELWRAWDPDDHWRNVGQWESRPPLIELREGLAVTVDYANGGRVSYRVVGGEFEREWEHPATVDSEAIVKALARVATEDTDEAGGQA</sequence>
<dbReference type="EMBL" id="JAAGUX010000002">
    <property type="protein sequence ID" value="NEW54448.1"/>
    <property type="molecule type" value="Genomic_DNA"/>
</dbReference>
<comment type="caution">
    <text evidence="1">The sequence shown here is derived from an EMBL/GenBank/DDBJ whole genome shotgun (WGS) entry which is preliminary data.</text>
</comment>
<organism evidence="1 2">
    <name type="scientific">Nocardia cyriacigeorgica</name>
    <dbReference type="NCBI Taxonomy" id="135487"/>
    <lineage>
        <taxon>Bacteria</taxon>
        <taxon>Bacillati</taxon>
        <taxon>Actinomycetota</taxon>
        <taxon>Actinomycetes</taxon>
        <taxon>Mycobacteriales</taxon>
        <taxon>Nocardiaceae</taxon>
        <taxon>Nocardia</taxon>
    </lineage>
</organism>
<evidence type="ECO:0000313" key="2">
    <source>
        <dbReference type="Proteomes" id="UP000470876"/>
    </source>
</evidence>
<name>A0ABX0CE62_9NOCA</name>